<sequence length="157" mass="17339">MKNTKQFYANLGTKNLGLILLLVLTGLLSGCNVSPKPIIYGEDGCHFCKMTIVDKVHAAQVVTKKGKAYKFDATECMVNFMNEFDASEIELFLSNDYTTPESLIDATQATFLISENIPSPMGAFLTAFKNKTDAENAKAENGGTLYTWEELLVHLNQ</sequence>
<comment type="caution">
    <text evidence="1">The sequence shown here is derived from an EMBL/GenBank/DDBJ whole genome shotgun (WGS) entry which is preliminary data.</text>
</comment>
<name>A0A084TMK6_9FLAO</name>
<dbReference type="SUPFAM" id="SSF160387">
    <property type="entry name" value="NosL/MerB-like"/>
    <property type="match status" value="1"/>
</dbReference>
<dbReference type="RefSeq" id="WP_051880962.1">
    <property type="nucleotide sequence ID" value="NZ_BMET01000005.1"/>
</dbReference>
<dbReference type="PANTHER" id="PTHR41247:SF1">
    <property type="entry name" value="HTH-TYPE TRANSCRIPTIONAL REPRESSOR YCNK"/>
    <property type="match status" value="1"/>
</dbReference>
<dbReference type="InterPro" id="IPR008719">
    <property type="entry name" value="N2O_reductase_NosL"/>
</dbReference>
<dbReference type="eggNOG" id="COG4314">
    <property type="taxonomic scope" value="Bacteria"/>
</dbReference>
<reference evidence="2" key="2">
    <citation type="submission" date="2014-07" db="EMBL/GenBank/DDBJ databases">
        <title>Genome sequence of Mangrovimonas yunxiaonensis.</title>
        <authorList>
            <person name="Li Y."/>
            <person name="Zheng T."/>
        </authorList>
    </citation>
    <scope>NUCLEOTIDE SEQUENCE [LARGE SCALE GENOMIC DNA]</scope>
    <source>
        <strain evidence="2">LY01</strain>
    </source>
</reference>
<dbReference type="Proteomes" id="UP000028521">
    <property type="component" value="Unassembled WGS sequence"/>
</dbReference>
<keyword evidence="2" id="KW-1185">Reference proteome</keyword>
<evidence type="ECO:0008006" key="3">
    <source>
        <dbReference type="Google" id="ProtNLM"/>
    </source>
</evidence>
<evidence type="ECO:0000313" key="1">
    <source>
        <dbReference type="EMBL" id="KFB01942.1"/>
    </source>
</evidence>
<dbReference type="PROSITE" id="PS51257">
    <property type="entry name" value="PROKAR_LIPOPROTEIN"/>
    <property type="match status" value="1"/>
</dbReference>
<dbReference type="AlphaFoldDB" id="A0A084TMK6"/>
<protein>
    <recommendedName>
        <fullName evidence="3">Copper chaperone NosL</fullName>
    </recommendedName>
</protein>
<accession>A0A084TMK6</accession>
<dbReference type="EMBL" id="JPFK01000003">
    <property type="protein sequence ID" value="KFB01942.1"/>
    <property type="molecule type" value="Genomic_DNA"/>
</dbReference>
<reference evidence="1 2" key="1">
    <citation type="journal article" date="2014" name="Genome Announc.">
        <title>Draft Genome Sequence of the Algicidal Bacterium Mangrovimonas yunxiaonensis Strain LY01.</title>
        <authorList>
            <person name="Li Y."/>
            <person name="Zhu H."/>
            <person name="Li C."/>
            <person name="Zhang H."/>
            <person name="Chen Z."/>
            <person name="Zheng W."/>
            <person name="Xu H."/>
            <person name="Zheng T."/>
        </authorList>
    </citation>
    <scope>NUCLEOTIDE SEQUENCE [LARGE SCALE GENOMIC DNA]</scope>
    <source>
        <strain evidence="1 2">LY01</strain>
    </source>
</reference>
<organism evidence="1 2">
    <name type="scientific">Mangrovimonas yunxiaonensis</name>
    <dbReference type="NCBI Taxonomy" id="1197477"/>
    <lineage>
        <taxon>Bacteria</taxon>
        <taxon>Pseudomonadati</taxon>
        <taxon>Bacteroidota</taxon>
        <taxon>Flavobacteriia</taxon>
        <taxon>Flavobacteriales</taxon>
        <taxon>Flavobacteriaceae</taxon>
        <taxon>Mangrovimonas</taxon>
    </lineage>
</organism>
<dbReference type="PANTHER" id="PTHR41247">
    <property type="entry name" value="HTH-TYPE TRANSCRIPTIONAL REPRESSOR YCNK"/>
    <property type="match status" value="1"/>
</dbReference>
<proteinExistence type="predicted"/>
<dbReference type="OrthoDB" id="9792749at2"/>
<gene>
    <name evidence="1" type="ORF">IA57_03485</name>
</gene>
<evidence type="ECO:0000313" key="2">
    <source>
        <dbReference type="Proteomes" id="UP000028521"/>
    </source>
</evidence>
<dbReference type="Pfam" id="PF05573">
    <property type="entry name" value="NosL"/>
    <property type="match status" value="1"/>
</dbReference>
<dbReference type="STRING" id="1197477.IA57_03485"/>